<dbReference type="InterPro" id="IPR023393">
    <property type="entry name" value="START-like_dom_sf"/>
</dbReference>
<dbReference type="Pfam" id="PF10604">
    <property type="entry name" value="Polyketide_cyc2"/>
    <property type="match status" value="1"/>
</dbReference>
<dbReference type="InterPro" id="IPR005031">
    <property type="entry name" value="COQ10_START"/>
</dbReference>
<proteinExistence type="predicted"/>
<sequence>MTSTGTRTVEHEIRVQAGADAVYRLIADVANWPQIFPPSVHVEHLERGDRQERIQIWATANGEAKTWQSRRVLDPAARRVEFRQEVSQPPVAAMAGTWIIEDAGEGASRVRLLHEFRAVDDDPDKLEWIDRAVDTNSTVELAALKANAELATGDSGLLFTFDDTVHIDGSAKDVYEFINQAQLWEQRLPHVARVSLREDGPGLQLLEMDTRAKDGSVHTTSSVRVCLPYEKIVYKQIVLPALMSLHTGQWLFEEQDAGVAVTSRHTVAINEANIARVLGADATVAGTRDYLHTALSTNSLATLQHARRHVEGTA</sequence>
<comment type="caution">
    <text evidence="2">The sequence shown here is derived from an EMBL/GenBank/DDBJ whole genome shotgun (WGS) entry which is preliminary data.</text>
</comment>
<name>A0A4Q7ZMP8_9ACTN</name>
<organism evidence="2 3">
    <name type="scientific">Krasilnikovia cinnamomea</name>
    <dbReference type="NCBI Taxonomy" id="349313"/>
    <lineage>
        <taxon>Bacteria</taxon>
        <taxon>Bacillati</taxon>
        <taxon>Actinomycetota</taxon>
        <taxon>Actinomycetes</taxon>
        <taxon>Micromonosporales</taxon>
        <taxon>Micromonosporaceae</taxon>
        <taxon>Krasilnikovia</taxon>
    </lineage>
</organism>
<gene>
    <name evidence="2" type="ORF">EV385_3468</name>
</gene>
<dbReference type="InterPro" id="IPR019587">
    <property type="entry name" value="Polyketide_cyclase/dehydratase"/>
</dbReference>
<dbReference type="SUPFAM" id="SSF55961">
    <property type="entry name" value="Bet v1-like"/>
    <property type="match status" value="2"/>
</dbReference>
<protein>
    <submittedName>
        <fullName evidence="2">Aromatase</fullName>
    </submittedName>
</protein>
<feature type="domain" description="Coenzyme Q-binding protein COQ10 START" evidence="1">
    <location>
        <begin position="168"/>
        <end position="269"/>
    </location>
</feature>
<reference evidence="2 3" key="1">
    <citation type="submission" date="2019-02" db="EMBL/GenBank/DDBJ databases">
        <title>Sequencing the genomes of 1000 actinobacteria strains.</title>
        <authorList>
            <person name="Klenk H.-P."/>
        </authorList>
    </citation>
    <scope>NUCLEOTIDE SEQUENCE [LARGE SCALE GENOMIC DNA]</scope>
    <source>
        <strain evidence="2 3">DSM 45162</strain>
    </source>
</reference>
<dbReference type="EMBL" id="SHKY01000001">
    <property type="protein sequence ID" value="RZU51635.1"/>
    <property type="molecule type" value="Genomic_DNA"/>
</dbReference>
<dbReference type="Gene3D" id="3.30.530.20">
    <property type="match status" value="2"/>
</dbReference>
<dbReference type="OrthoDB" id="3419705at2"/>
<accession>A0A4Q7ZMP8</accession>
<keyword evidence="3" id="KW-1185">Reference proteome</keyword>
<evidence type="ECO:0000313" key="2">
    <source>
        <dbReference type="EMBL" id="RZU51635.1"/>
    </source>
</evidence>
<dbReference type="CDD" id="cd08861">
    <property type="entry name" value="OtcD1_ARO-CYC_like"/>
    <property type="match status" value="2"/>
</dbReference>
<dbReference type="Pfam" id="PF03364">
    <property type="entry name" value="Polyketide_cyc"/>
    <property type="match status" value="1"/>
</dbReference>
<evidence type="ECO:0000259" key="1">
    <source>
        <dbReference type="Pfam" id="PF03364"/>
    </source>
</evidence>
<dbReference type="Proteomes" id="UP000292564">
    <property type="component" value="Unassembled WGS sequence"/>
</dbReference>
<dbReference type="RefSeq" id="WP_130510376.1">
    <property type="nucleotide sequence ID" value="NZ_SHKY01000001.1"/>
</dbReference>
<evidence type="ECO:0000313" key="3">
    <source>
        <dbReference type="Proteomes" id="UP000292564"/>
    </source>
</evidence>
<dbReference type="AlphaFoldDB" id="A0A4Q7ZMP8"/>